<proteinExistence type="predicted"/>
<feature type="coiled-coil region" evidence="1">
    <location>
        <begin position="245"/>
        <end position="280"/>
    </location>
</feature>
<dbReference type="AlphaFoldDB" id="A0A7S2JYW6"/>
<dbReference type="Pfam" id="PF14775">
    <property type="entry name" value="NYD-SP28_assoc"/>
    <property type="match status" value="1"/>
</dbReference>
<evidence type="ECO:0000313" key="4">
    <source>
        <dbReference type="EMBL" id="CAD9560283.1"/>
    </source>
</evidence>
<name>A0A7S2JYW6_9STRA</name>
<dbReference type="InterPro" id="IPR039750">
    <property type="entry name" value="DRC1/DRC2"/>
</dbReference>
<dbReference type="GO" id="GO:0003352">
    <property type="term" value="P:regulation of cilium movement"/>
    <property type="evidence" value="ECO:0007669"/>
    <property type="project" value="TreeGrafter"/>
</dbReference>
<feature type="compositionally biased region" description="Basic and acidic residues" evidence="2">
    <location>
        <begin position="35"/>
        <end position="46"/>
    </location>
</feature>
<evidence type="ECO:0000256" key="1">
    <source>
        <dbReference type="SAM" id="Coils"/>
    </source>
</evidence>
<dbReference type="GO" id="GO:0070286">
    <property type="term" value="P:axonemal dynein complex assembly"/>
    <property type="evidence" value="ECO:0007669"/>
    <property type="project" value="InterPro"/>
</dbReference>
<dbReference type="GO" id="GO:0060285">
    <property type="term" value="P:cilium-dependent cell motility"/>
    <property type="evidence" value="ECO:0007669"/>
    <property type="project" value="TreeGrafter"/>
</dbReference>
<feature type="coiled-coil region" evidence="1">
    <location>
        <begin position="313"/>
        <end position="372"/>
    </location>
</feature>
<dbReference type="EMBL" id="HBGY01004052">
    <property type="protein sequence ID" value="CAD9560283.1"/>
    <property type="molecule type" value="Transcribed_RNA"/>
</dbReference>
<evidence type="ECO:0000256" key="2">
    <source>
        <dbReference type="SAM" id="MobiDB-lite"/>
    </source>
</evidence>
<gene>
    <name evidence="4" type="ORF">LDAN0321_LOCUS2474</name>
</gene>
<feature type="region of interest" description="Disordered" evidence="2">
    <location>
        <begin position="35"/>
        <end position="58"/>
    </location>
</feature>
<dbReference type="PANTHER" id="PTHR21625:SF1">
    <property type="entry name" value="DYNEIN REGULATORY COMPLEX PROTEIN 1"/>
    <property type="match status" value="1"/>
</dbReference>
<accession>A0A7S2JYW6</accession>
<dbReference type="PANTHER" id="PTHR21625">
    <property type="entry name" value="NYD-SP28 PROTEIN"/>
    <property type="match status" value="1"/>
</dbReference>
<protein>
    <recommendedName>
        <fullName evidence="3">Dynein regulatory complex protein 1 C-terminal domain-containing protein</fullName>
    </recommendedName>
</protein>
<reference evidence="4" key="1">
    <citation type="submission" date="2021-01" db="EMBL/GenBank/DDBJ databases">
        <authorList>
            <person name="Corre E."/>
            <person name="Pelletier E."/>
            <person name="Niang G."/>
            <person name="Scheremetjew M."/>
            <person name="Finn R."/>
            <person name="Kale V."/>
            <person name="Holt S."/>
            <person name="Cochrane G."/>
            <person name="Meng A."/>
            <person name="Brown T."/>
            <person name="Cohen L."/>
        </authorList>
    </citation>
    <scope>NUCLEOTIDE SEQUENCE</scope>
    <source>
        <strain evidence="4">B650</strain>
    </source>
</reference>
<organism evidence="4">
    <name type="scientific">Leptocylindrus danicus</name>
    <dbReference type="NCBI Taxonomy" id="163516"/>
    <lineage>
        <taxon>Eukaryota</taxon>
        <taxon>Sar</taxon>
        <taxon>Stramenopiles</taxon>
        <taxon>Ochrophyta</taxon>
        <taxon>Bacillariophyta</taxon>
        <taxon>Coscinodiscophyceae</taxon>
        <taxon>Chaetocerotophycidae</taxon>
        <taxon>Leptocylindrales</taxon>
        <taxon>Leptocylindraceae</taxon>
        <taxon>Leptocylindrus</taxon>
    </lineage>
</organism>
<feature type="domain" description="Dynein regulatory complex protein 1 C-terminal" evidence="3">
    <location>
        <begin position="436"/>
        <end position="483"/>
    </location>
</feature>
<sequence length="494" mass="58383">MNQSIDNGIEGVSSVISRDDRKKLRRDRITNKCAEAETGLRDKSSSTERVPAAKSNGPLHVSYGHGQIIDSQKLIEAMKSEALLNVTQLRIEAERRETLRRQNNKLRENSNSFDADKKDCGLHNIIRSNPQEPKDLDTCRERLDEISAQKENQADELRRALRKREEAYVNEVKNQRSDIVALRELIKAETGKMEDLYTKERDKIEFALLHDRDDIIRKHRKDMDALFDKKEKMEVYHDESRNKREIEYEKKLNDLREEKKREYNELKVNFDADIERLEHELGDLHSSNRVFCDKLHYELQTLLENDKNNSEFSQKYKRKLAKGEEELNRVKEQYRLFHESKEKQKCVDLNDVSRAANRLKELQAKVKHLKKFEKQKHDSIWDMHKEEVFLARDDVLSKHRTITTEILGWSWNPGQDTETLLNQDTSIDEHTPHNYDYWKNVSSSVSRDTCDEWDQLESALTEYRDVLLRRERILANISDLSHEVLRIEGILSDK</sequence>
<keyword evidence="1" id="KW-0175">Coiled coil</keyword>
<dbReference type="InterPro" id="IPR029440">
    <property type="entry name" value="DRC1_C"/>
</dbReference>
<dbReference type="GO" id="GO:0005858">
    <property type="term" value="C:axonemal dynein complex"/>
    <property type="evidence" value="ECO:0007669"/>
    <property type="project" value="InterPro"/>
</dbReference>
<evidence type="ECO:0000259" key="3">
    <source>
        <dbReference type="Pfam" id="PF14775"/>
    </source>
</evidence>
<feature type="coiled-coil region" evidence="1">
    <location>
        <begin position="89"/>
        <end position="167"/>
    </location>
</feature>